<accession>A0AAD7WBN7</accession>
<dbReference type="EMBL" id="JAINUG010000161">
    <property type="protein sequence ID" value="KAJ8391211.1"/>
    <property type="molecule type" value="Genomic_DNA"/>
</dbReference>
<sequence length="179" mass="19475">MKVQPLEKSLEQKDGKPVNLLGGQQTVEHSHAIGVLDATKAAFRAVCPEEDGGSWMRKCISFGADGASVNMGHRGGVIAHLQREAGRHIIPIHSHGAPGHSINNSGSSRAGKDMFEELSSLSLTLQRNDLILLQATSELRKTVARLEALKFRAKAGGMREKIQTMLAQQQGDERRFQVC</sequence>
<evidence type="ECO:0000313" key="2">
    <source>
        <dbReference type="Proteomes" id="UP001221898"/>
    </source>
</evidence>
<organism evidence="1 2">
    <name type="scientific">Aldrovandia affinis</name>
    <dbReference type="NCBI Taxonomy" id="143900"/>
    <lineage>
        <taxon>Eukaryota</taxon>
        <taxon>Metazoa</taxon>
        <taxon>Chordata</taxon>
        <taxon>Craniata</taxon>
        <taxon>Vertebrata</taxon>
        <taxon>Euteleostomi</taxon>
        <taxon>Actinopterygii</taxon>
        <taxon>Neopterygii</taxon>
        <taxon>Teleostei</taxon>
        <taxon>Notacanthiformes</taxon>
        <taxon>Halosauridae</taxon>
        <taxon>Aldrovandia</taxon>
    </lineage>
</organism>
<reference evidence="1" key="1">
    <citation type="journal article" date="2023" name="Science">
        <title>Genome structures resolve the early diversification of teleost fishes.</title>
        <authorList>
            <person name="Parey E."/>
            <person name="Louis A."/>
            <person name="Montfort J."/>
            <person name="Bouchez O."/>
            <person name="Roques C."/>
            <person name="Iampietro C."/>
            <person name="Lluch J."/>
            <person name="Castinel A."/>
            <person name="Donnadieu C."/>
            <person name="Desvignes T."/>
            <person name="Floi Bucao C."/>
            <person name="Jouanno E."/>
            <person name="Wen M."/>
            <person name="Mejri S."/>
            <person name="Dirks R."/>
            <person name="Jansen H."/>
            <person name="Henkel C."/>
            <person name="Chen W.J."/>
            <person name="Zahm M."/>
            <person name="Cabau C."/>
            <person name="Klopp C."/>
            <person name="Thompson A.W."/>
            <person name="Robinson-Rechavi M."/>
            <person name="Braasch I."/>
            <person name="Lecointre G."/>
            <person name="Bobe J."/>
            <person name="Postlethwait J.H."/>
            <person name="Berthelot C."/>
            <person name="Roest Crollius H."/>
            <person name="Guiguen Y."/>
        </authorList>
    </citation>
    <scope>NUCLEOTIDE SEQUENCE</scope>
    <source>
        <strain evidence="1">NC1722</strain>
    </source>
</reference>
<dbReference type="PANTHER" id="PTHR46880">
    <property type="entry name" value="RAS-ASSOCIATING DOMAIN-CONTAINING PROTEIN"/>
    <property type="match status" value="1"/>
</dbReference>
<protein>
    <submittedName>
        <fullName evidence="1">Uncharacterized protein</fullName>
    </submittedName>
</protein>
<dbReference type="AlphaFoldDB" id="A0AAD7WBN7"/>
<gene>
    <name evidence="1" type="ORF">AAFF_G00096400</name>
</gene>
<evidence type="ECO:0000313" key="1">
    <source>
        <dbReference type="EMBL" id="KAJ8391211.1"/>
    </source>
</evidence>
<proteinExistence type="predicted"/>
<dbReference type="PANTHER" id="PTHR46880:SF5">
    <property type="entry name" value="DUF4371 DOMAIN-CONTAINING PROTEIN"/>
    <property type="match status" value="1"/>
</dbReference>
<comment type="caution">
    <text evidence="1">The sequence shown here is derived from an EMBL/GenBank/DDBJ whole genome shotgun (WGS) entry which is preliminary data.</text>
</comment>
<keyword evidence="2" id="KW-1185">Reference proteome</keyword>
<dbReference type="Proteomes" id="UP001221898">
    <property type="component" value="Unassembled WGS sequence"/>
</dbReference>
<name>A0AAD7WBN7_9TELE</name>